<dbReference type="OrthoDB" id="9793489at2"/>
<dbReference type="EC" id="3.5.2.6" evidence="5"/>
<evidence type="ECO:0000256" key="1">
    <source>
        <dbReference type="ARBA" id="ARBA00007840"/>
    </source>
</evidence>
<dbReference type="InterPro" id="IPR024981">
    <property type="entry name" value="DUF3887"/>
</dbReference>
<dbReference type="InterPro" id="IPR012338">
    <property type="entry name" value="Beta-lactam/transpept-like"/>
</dbReference>
<evidence type="ECO:0000256" key="5">
    <source>
        <dbReference type="RuleBase" id="RU361140"/>
    </source>
</evidence>
<name>A0A5D0R322_9FLAO</name>
<evidence type="ECO:0000313" key="9">
    <source>
        <dbReference type="Proteomes" id="UP000323720"/>
    </source>
</evidence>
<dbReference type="PROSITE" id="PS00336">
    <property type="entry name" value="BETA_LACTAMASE_C"/>
    <property type="match status" value="1"/>
</dbReference>
<comment type="similarity">
    <text evidence="4">Belongs to the beta-lactamase family.</text>
</comment>
<feature type="domain" description="DUF3887" evidence="7">
    <location>
        <begin position="16"/>
        <end position="101"/>
    </location>
</feature>
<dbReference type="InterPro" id="IPR001466">
    <property type="entry name" value="Beta-lactam-related"/>
</dbReference>
<evidence type="ECO:0000259" key="7">
    <source>
        <dbReference type="Pfam" id="PF13026"/>
    </source>
</evidence>
<dbReference type="EMBL" id="VSKK01000004">
    <property type="protein sequence ID" value="TYB75922.1"/>
    <property type="molecule type" value="Genomic_DNA"/>
</dbReference>
<dbReference type="SUPFAM" id="SSF56601">
    <property type="entry name" value="beta-lactamase/transpeptidase-like"/>
    <property type="match status" value="1"/>
</dbReference>
<dbReference type="InterPro" id="IPR051478">
    <property type="entry name" value="Beta-lactamase-like_AB/R"/>
</dbReference>
<accession>A0A5D0R322</accession>
<dbReference type="Pfam" id="PF00144">
    <property type="entry name" value="Beta-lactamase"/>
    <property type="match status" value="1"/>
</dbReference>
<dbReference type="PANTHER" id="PTHR22935">
    <property type="entry name" value="PENICILLIN-BINDING PROTEIN"/>
    <property type="match status" value="1"/>
</dbReference>
<dbReference type="InterPro" id="IPR001586">
    <property type="entry name" value="Beta-lactam_class-C_AS"/>
</dbReference>
<dbReference type="GO" id="GO:0017001">
    <property type="term" value="P:antibiotic catabolic process"/>
    <property type="evidence" value="ECO:0007669"/>
    <property type="project" value="InterPro"/>
</dbReference>
<dbReference type="Proteomes" id="UP000323720">
    <property type="component" value="Unassembled WGS sequence"/>
</dbReference>
<evidence type="ECO:0000256" key="4">
    <source>
        <dbReference type="ARBA" id="ARBA00038473"/>
    </source>
</evidence>
<dbReference type="GO" id="GO:0030288">
    <property type="term" value="C:outer membrane-bounded periplasmic space"/>
    <property type="evidence" value="ECO:0007669"/>
    <property type="project" value="InterPro"/>
</dbReference>
<comment type="caution">
    <text evidence="8">The sequence shown here is derived from an EMBL/GenBank/DDBJ whole genome shotgun (WGS) entry which is preliminary data.</text>
</comment>
<keyword evidence="2 5" id="KW-0378">Hydrolase</keyword>
<evidence type="ECO:0000313" key="8">
    <source>
        <dbReference type="EMBL" id="TYB75922.1"/>
    </source>
</evidence>
<dbReference type="GO" id="GO:0046677">
    <property type="term" value="P:response to antibiotic"/>
    <property type="evidence" value="ECO:0007669"/>
    <property type="project" value="UniProtKB-UniRule"/>
</dbReference>
<comment type="catalytic activity">
    <reaction evidence="5">
        <text>a beta-lactam + H2O = a substituted beta-amino acid</text>
        <dbReference type="Rhea" id="RHEA:20401"/>
        <dbReference type="ChEBI" id="CHEBI:15377"/>
        <dbReference type="ChEBI" id="CHEBI:35627"/>
        <dbReference type="ChEBI" id="CHEBI:140347"/>
        <dbReference type="EC" id="3.5.2.6"/>
    </reaction>
</comment>
<evidence type="ECO:0000256" key="2">
    <source>
        <dbReference type="ARBA" id="ARBA00022801"/>
    </source>
</evidence>
<protein>
    <recommendedName>
        <fullName evidence="5">Beta-lactamase</fullName>
        <ecNumber evidence="5">3.5.2.6</ecNumber>
    </recommendedName>
</protein>
<keyword evidence="3 5" id="KW-0046">Antibiotic resistance</keyword>
<evidence type="ECO:0000259" key="6">
    <source>
        <dbReference type="Pfam" id="PF00144"/>
    </source>
</evidence>
<dbReference type="Gene3D" id="3.10.450.590">
    <property type="match status" value="1"/>
</dbReference>
<keyword evidence="9" id="KW-1185">Reference proteome</keyword>
<reference evidence="8 9" key="1">
    <citation type="submission" date="2019-08" db="EMBL/GenBank/DDBJ databases">
        <title>Genomes of Antarctic Bizionia species.</title>
        <authorList>
            <person name="Bowman J.P."/>
        </authorList>
    </citation>
    <scope>NUCLEOTIDE SEQUENCE [LARGE SCALE GENOMIC DNA]</scope>
    <source>
        <strain evidence="8 9">ADA-4</strain>
    </source>
</reference>
<dbReference type="PANTHER" id="PTHR22935:SF95">
    <property type="entry name" value="BETA-LACTAMASE-LIKE 1-RELATED"/>
    <property type="match status" value="1"/>
</dbReference>
<dbReference type="Pfam" id="PF13026">
    <property type="entry name" value="DUF3887"/>
    <property type="match status" value="1"/>
</dbReference>
<dbReference type="AlphaFoldDB" id="A0A5D0R322"/>
<organism evidence="8 9">
    <name type="scientific">Bizionia myxarmorum</name>
    <dbReference type="NCBI Taxonomy" id="291186"/>
    <lineage>
        <taxon>Bacteria</taxon>
        <taxon>Pseudomonadati</taxon>
        <taxon>Bacteroidota</taxon>
        <taxon>Flavobacteriia</taxon>
        <taxon>Flavobacteriales</taxon>
        <taxon>Flavobacteriaceae</taxon>
        <taxon>Bizionia</taxon>
    </lineage>
</organism>
<comment type="similarity">
    <text evidence="1 5">Belongs to the class-C beta-lactamase family.</text>
</comment>
<proteinExistence type="inferred from homology"/>
<feature type="domain" description="Beta-lactamase-related" evidence="6">
    <location>
        <begin position="148"/>
        <end position="441"/>
    </location>
</feature>
<evidence type="ECO:0000256" key="3">
    <source>
        <dbReference type="ARBA" id="ARBA00023251"/>
    </source>
</evidence>
<sequence length="458" mass="51289">MSFGQIEKAANKTVTDNFVKNYNSGDYNAIFSMFSAEMREALPKNEIVEFLTDLKTQAGIVTHREFIAYENETYASYKTTFERAVFVLNISIDGNSKINGLFIEPFVEENNSQNVINNLSVIDGLITKEQSELVFENVKTFPNHTLISIAIIKDGKATYYGINKEDNTVFTINNNKSVFEIGSISKVFSSTLLADFVIDGEIKLNDNINTYLKTSLNNDTKISFINLANHTSGVPRLPSNLDLNKVNPENPYKDYKAKELEEYLSKYLELANKGNYQYSNLGAGIIGYTLSEISNTTYENLLQSKIFSKYNMQNSTADISKIKGSLVKGLNTEGKEVPNWEFSILAGAGGILSTTEDLSKFVIAQLNTSDKVLVLTRQKTFEINNRMDIGLGWHLLKSQSQNIWYWHNGGTGGYSSSMVFDEASKNGIIILSNVSAFNPDMGNIDKLCFELMKTLEKE</sequence>
<dbReference type="GO" id="GO:0008800">
    <property type="term" value="F:beta-lactamase activity"/>
    <property type="evidence" value="ECO:0007669"/>
    <property type="project" value="UniProtKB-UniRule"/>
</dbReference>
<dbReference type="Gene3D" id="3.40.710.10">
    <property type="entry name" value="DD-peptidase/beta-lactamase superfamily"/>
    <property type="match status" value="1"/>
</dbReference>
<gene>
    <name evidence="8" type="ORF">ES674_13680</name>
</gene>
<dbReference type="RefSeq" id="WP_148405030.1">
    <property type="nucleotide sequence ID" value="NZ_VSKK01000004.1"/>
</dbReference>